<evidence type="ECO:0000256" key="1">
    <source>
        <dbReference type="SAM" id="MobiDB-lite"/>
    </source>
</evidence>
<dbReference type="RefSeq" id="WP_345572827.1">
    <property type="nucleotide sequence ID" value="NZ_BAABDQ010000033.1"/>
</dbReference>
<name>A0ABP6Z7D4_9ACTN</name>
<dbReference type="EMBL" id="BAABDQ010000033">
    <property type="protein sequence ID" value="GAA3598429.1"/>
    <property type="molecule type" value="Genomic_DNA"/>
</dbReference>
<organism evidence="2 3">
    <name type="scientific">Nonomuraea rosea</name>
    <dbReference type="NCBI Taxonomy" id="638574"/>
    <lineage>
        <taxon>Bacteria</taxon>
        <taxon>Bacillati</taxon>
        <taxon>Actinomycetota</taxon>
        <taxon>Actinomycetes</taxon>
        <taxon>Streptosporangiales</taxon>
        <taxon>Streptosporangiaceae</taxon>
        <taxon>Nonomuraea</taxon>
    </lineage>
</organism>
<reference evidence="3" key="1">
    <citation type="journal article" date="2019" name="Int. J. Syst. Evol. Microbiol.">
        <title>The Global Catalogue of Microorganisms (GCM) 10K type strain sequencing project: providing services to taxonomists for standard genome sequencing and annotation.</title>
        <authorList>
            <consortium name="The Broad Institute Genomics Platform"/>
            <consortium name="The Broad Institute Genome Sequencing Center for Infectious Disease"/>
            <person name="Wu L."/>
            <person name="Ma J."/>
        </authorList>
    </citation>
    <scope>NUCLEOTIDE SEQUENCE [LARGE SCALE GENOMIC DNA]</scope>
    <source>
        <strain evidence="3">JCM 17326</strain>
    </source>
</reference>
<dbReference type="Proteomes" id="UP001500630">
    <property type="component" value="Unassembled WGS sequence"/>
</dbReference>
<evidence type="ECO:0000313" key="3">
    <source>
        <dbReference type="Proteomes" id="UP001500630"/>
    </source>
</evidence>
<comment type="caution">
    <text evidence="2">The sequence shown here is derived from an EMBL/GenBank/DDBJ whole genome shotgun (WGS) entry which is preliminary data.</text>
</comment>
<feature type="region of interest" description="Disordered" evidence="1">
    <location>
        <begin position="21"/>
        <end position="58"/>
    </location>
</feature>
<gene>
    <name evidence="2" type="ORF">GCM10022419_097400</name>
</gene>
<keyword evidence="3" id="KW-1185">Reference proteome</keyword>
<proteinExistence type="predicted"/>
<accession>A0ABP6Z7D4</accession>
<sequence length="121" mass="13298">MRRLREWVRREPVWAGVCLTVQPPPTPRESAERETEPATSVPKALVGRWSGGGKQRADDDFTHQVDVTLTAGAEFTLSFGGGARLRRIAGAAHSHSLLRGMRRIAHGGDVRDTPESRRSTS</sequence>
<evidence type="ECO:0000313" key="2">
    <source>
        <dbReference type="EMBL" id="GAA3598429.1"/>
    </source>
</evidence>
<protein>
    <submittedName>
        <fullName evidence="2">Uncharacterized protein</fullName>
    </submittedName>
</protein>